<organism evidence="2 3">
    <name type="scientific">Oryzomonas rubra</name>
    <dbReference type="NCBI Taxonomy" id="2509454"/>
    <lineage>
        <taxon>Bacteria</taxon>
        <taxon>Pseudomonadati</taxon>
        <taxon>Thermodesulfobacteriota</taxon>
        <taxon>Desulfuromonadia</taxon>
        <taxon>Geobacterales</taxon>
        <taxon>Geobacteraceae</taxon>
        <taxon>Oryzomonas</taxon>
    </lineage>
</organism>
<feature type="transmembrane region" description="Helical" evidence="1">
    <location>
        <begin position="28"/>
        <end position="48"/>
    </location>
</feature>
<reference evidence="2 3" key="1">
    <citation type="submission" date="2019-04" db="EMBL/GenBank/DDBJ databases">
        <title>Geobacter ruber sp. nov., ferric-reducing bacteria isolated from paddy soil.</title>
        <authorList>
            <person name="Xu Z."/>
            <person name="Masuda Y."/>
            <person name="Itoh H."/>
            <person name="Senoo K."/>
        </authorList>
    </citation>
    <scope>NUCLEOTIDE SEQUENCE [LARGE SCALE GENOMIC DNA]</scope>
    <source>
        <strain evidence="2 3">Red88</strain>
    </source>
</reference>
<gene>
    <name evidence="2" type="ORF">ET418_11475</name>
</gene>
<dbReference type="OrthoDB" id="5396627at2"/>
<keyword evidence="1" id="KW-0472">Membrane</keyword>
<keyword evidence="3" id="KW-1185">Reference proteome</keyword>
<dbReference type="Proteomes" id="UP000324298">
    <property type="component" value="Unassembled WGS sequence"/>
</dbReference>
<name>A0A5A9XEV0_9BACT</name>
<evidence type="ECO:0000313" key="2">
    <source>
        <dbReference type="EMBL" id="KAA0891394.1"/>
    </source>
</evidence>
<dbReference type="AlphaFoldDB" id="A0A5A9XEV0"/>
<dbReference type="EMBL" id="SRSD01000006">
    <property type="protein sequence ID" value="KAA0891394.1"/>
    <property type="molecule type" value="Genomic_DNA"/>
</dbReference>
<comment type="caution">
    <text evidence="2">The sequence shown here is derived from an EMBL/GenBank/DDBJ whole genome shotgun (WGS) entry which is preliminary data.</text>
</comment>
<keyword evidence="1" id="KW-1133">Transmembrane helix</keyword>
<proteinExistence type="predicted"/>
<evidence type="ECO:0000256" key="1">
    <source>
        <dbReference type="SAM" id="Phobius"/>
    </source>
</evidence>
<dbReference type="RefSeq" id="WP_149307757.1">
    <property type="nucleotide sequence ID" value="NZ_SRSD01000006.1"/>
</dbReference>
<keyword evidence="1" id="KW-0812">Transmembrane</keyword>
<protein>
    <submittedName>
        <fullName evidence="2">Uncharacterized protein</fullName>
    </submittedName>
</protein>
<sequence length="163" mass="18898">MNVTLRKDRSGIWSRAQRCCDLKSWQRLWLVTGGAYLLMLVATGWLLMPERRQVDKAMVFAVTEEVRRYDGLAFVGDSPEKIFEMARTRGYGPWIAQVRKTYRIGREGDRGFDRIEREYRQAVETLTSRRLKLSGWLFVAWAVPMGGLYAMGSLVGWIRQGRS</sequence>
<evidence type="ECO:0000313" key="3">
    <source>
        <dbReference type="Proteomes" id="UP000324298"/>
    </source>
</evidence>
<feature type="transmembrane region" description="Helical" evidence="1">
    <location>
        <begin position="136"/>
        <end position="158"/>
    </location>
</feature>
<accession>A0A5A9XEV0</accession>